<protein>
    <recommendedName>
        <fullName evidence="4">Ubiquitin-like protease family profile domain-containing protein</fullName>
    </recommendedName>
</protein>
<feature type="region of interest" description="Disordered" evidence="1">
    <location>
        <begin position="366"/>
        <end position="411"/>
    </location>
</feature>
<organism evidence="2 3">
    <name type="scientific">Arachis hypogaea</name>
    <name type="common">Peanut</name>
    <dbReference type="NCBI Taxonomy" id="3818"/>
    <lineage>
        <taxon>Eukaryota</taxon>
        <taxon>Viridiplantae</taxon>
        <taxon>Streptophyta</taxon>
        <taxon>Embryophyta</taxon>
        <taxon>Tracheophyta</taxon>
        <taxon>Spermatophyta</taxon>
        <taxon>Magnoliopsida</taxon>
        <taxon>eudicotyledons</taxon>
        <taxon>Gunneridae</taxon>
        <taxon>Pentapetalae</taxon>
        <taxon>rosids</taxon>
        <taxon>fabids</taxon>
        <taxon>Fabales</taxon>
        <taxon>Fabaceae</taxon>
        <taxon>Papilionoideae</taxon>
        <taxon>50 kb inversion clade</taxon>
        <taxon>dalbergioids sensu lato</taxon>
        <taxon>Dalbergieae</taxon>
        <taxon>Pterocarpus clade</taxon>
        <taxon>Arachis</taxon>
    </lineage>
</organism>
<feature type="compositionally biased region" description="Basic residues" evidence="1">
    <location>
        <begin position="329"/>
        <end position="352"/>
    </location>
</feature>
<feature type="compositionally biased region" description="Polar residues" evidence="1">
    <location>
        <begin position="539"/>
        <end position="559"/>
    </location>
</feature>
<evidence type="ECO:0008006" key="4">
    <source>
        <dbReference type="Google" id="ProtNLM"/>
    </source>
</evidence>
<dbReference type="EMBL" id="SDMP01000017">
    <property type="protein sequence ID" value="RYR00291.1"/>
    <property type="molecule type" value="Genomic_DNA"/>
</dbReference>
<accession>A0A444YEG5</accession>
<feature type="region of interest" description="Disordered" evidence="1">
    <location>
        <begin position="315"/>
        <end position="352"/>
    </location>
</feature>
<dbReference type="AlphaFoldDB" id="A0A444YEG5"/>
<dbReference type="PANTHER" id="PTHR34835:SF82">
    <property type="entry name" value="OS01G0826651 PROTEIN"/>
    <property type="match status" value="1"/>
</dbReference>
<proteinExistence type="predicted"/>
<feature type="region of interest" description="Disordered" evidence="1">
    <location>
        <begin position="586"/>
        <end position="607"/>
    </location>
</feature>
<sequence>MAHSSTSPSKKIQTVHFRATFQTEEIELVAKISRNHQHRIELSINNLQKKRRYITQEKMADKNQAGKNQTKDLKCATHLLSDKFRNMSEEKKEIVRNLEFGGLMHISPLRVHHQILRELANSFKLGENRLETGYGSFKVRPKNKRLCLASTRQKVNYKDLSEDDKQIFRRFQGKTLKNLTDEMMAIGVDNKQDRLMFKRIFILYIQMAFLLPTTINKISPVRMAPIFKMDTITERNWGAHVLNFIIKGITDYNLQKKKAIDGCLFALMIVYFHLSKNKDKKRAERPPEPWIANWTKEQLVERMRAEMEEHMGIVKMAETKEKMKEIKKKEKKKKNQKNKKERQVHHHHLRLKQLKVRSILPLSLKLKKTQRIQQGNNPPKKPKSKTQSKKKKVIVEDSSPEQAQSYHGSEIGTKELNEFLRENNEKSAAQGEKEADLRSTEGHYVSSETIPDVNLESDDPSSQGHIDQSSVNKPAESMLSLVVESASEPTEENMMVVREETQSEALAINPAPEDAVALMMMARTASYVPKTYPMPSFSLGLTDSSQEKATTQEGASTQDGGRAKTPETPKLLEQLGDLVQKITSGGVTTKEKSGGESFEKFETPARTNEDTSDMKEKCYLWTIRVKTYADELTNEFDKICTLQVQDRYTLSKLHLASLAAEMHIEAEIVSAMCFILNQQKIKRFQEEVYCFSPDIVVYFLWTIRVKTYADELTNEFDKVCTLQAQDRYTLSKLYLASLAAETHIEAEIVSAMCFILNQQKIKRFQEEVYCLPPDIVTRDKDKEIVPPYLHISDQKTSYDCDIYVMKWLEIFQSANIKRKKYEWDNWTQDEVDHFRVECASRILFHKMNQDKAEAIRGSNAIRLSKPSSLLLSPYCHIDSKDIDTD</sequence>
<gene>
    <name evidence="2" type="ORF">Ahy_B07g088409</name>
</gene>
<evidence type="ECO:0000313" key="2">
    <source>
        <dbReference type="EMBL" id="RYR00291.1"/>
    </source>
</evidence>
<feature type="region of interest" description="Disordered" evidence="1">
    <location>
        <begin position="424"/>
        <end position="475"/>
    </location>
</feature>
<keyword evidence="3" id="KW-1185">Reference proteome</keyword>
<reference evidence="2 3" key="1">
    <citation type="submission" date="2019-01" db="EMBL/GenBank/DDBJ databases">
        <title>Sequencing of cultivated peanut Arachis hypogaea provides insights into genome evolution and oil improvement.</title>
        <authorList>
            <person name="Chen X."/>
        </authorList>
    </citation>
    <scope>NUCLEOTIDE SEQUENCE [LARGE SCALE GENOMIC DNA]</scope>
    <source>
        <strain evidence="3">cv. Fuhuasheng</strain>
        <tissue evidence="2">Leaves</tissue>
    </source>
</reference>
<feature type="compositionally biased region" description="Basic and acidic residues" evidence="1">
    <location>
        <begin position="589"/>
        <end position="607"/>
    </location>
</feature>
<feature type="compositionally biased region" description="Basic residues" evidence="1">
    <location>
        <begin position="380"/>
        <end position="392"/>
    </location>
</feature>
<feature type="compositionally biased region" description="Basic and acidic residues" evidence="1">
    <location>
        <begin position="424"/>
        <end position="441"/>
    </location>
</feature>
<comment type="caution">
    <text evidence="2">The sequence shown here is derived from an EMBL/GenBank/DDBJ whole genome shotgun (WGS) entry which is preliminary data.</text>
</comment>
<dbReference type="Proteomes" id="UP000289738">
    <property type="component" value="Chromosome B07"/>
</dbReference>
<feature type="region of interest" description="Disordered" evidence="1">
    <location>
        <begin position="539"/>
        <end position="567"/>
    </location>
</feature>
<evidence type="ECO:0000256" key="1">
    <source>
        <dbReference type="SAM" id="MobiDB-lite"/>
    </source>
</evidence>
<feature type="compositionally biased region" description="Polar residues" evidence="1">
    <location>
        <begin position="460"/>
        <end position="472"/>
    </location>
</feature>
<evidence type="ECO:0000313" key="3">
    <source>
        <dbReference type="Proteomes" id="UP000289738"/>
    </source>
</evidence>
<name>A0A444YEG5_ARAHY</name>
<dbReference type="PANTHER" id="PTHR34835">
    <property type="entry name" value="OS07G0283600 PROTEIN-RELATED"/>
    <property type="match status" value="1"/>
</dbReference>
<feature type="compositionally biased region" description="Basic and acidic residues" evidence="1">
    <location>
        <begin position="315"/>
        <end position="328"/>
    </location>
</feature>